<dbReference type="PANTHER" id="PTHR36440:SF1">
    <property type="entry name" value="PUTATIVE (AFU_ORTHOLOGUE AFUA_8G07350)-RELATED"/>
    <property type="match status" value="1"/>
</dbReference>
<keyword evidence="3" id="KW-1185">Reference proteome</keyword>
<reference evidence="2 3" key="1">
    <citation type="journal article" date="2012" name="J. Bacteriol.">
        <title>Complete genome sequence of Nocardia brasiliensis HUJEG-1.</title>
        <authorList>
            <person name="Vera-Cabrera L."/>
            <person name="Ortiz-Lopez R."/>
            <person name="Elizondo-Gonzalez R."/>
            <person name="Perez-Maya A.A."/>
            <person name="Ocampo-Candiani J."/>
        </authorList>
    </citation>
    <scope>NUCLEOTIDE SEQUENCE [LARGE SCALE GENOMIC DNA]</scope>
    <source>
        <strain evidence="3">ATCC 700358</strain>
    </source>
</reference>
<proteinExistence type="predicted"/>
<dbReference type="RefSeq" id="WP_014986703.1">
    <property type="nucleotide sequence ID" value="NC_018681.1"/>
</dbReference>
<organism evidence="2 3">
    <name type="scientific">Nocardia brasiliensis (strain ATCC 700358 / HUJEG-1)</name>
    <dbReference type="NCBI Taxonomy" id="1133849"/>
    <lineage>
        <taxon>Bacteria</taxon>
        <taxon>Bacillati</taxon>
        <taxon>Actinomycetota</taxon>
        <taxon>Actinomycetes</taxon>
        <taxon>Mycobacteriales</taxon>
        <taxon>Nocardiaceae</taxon>
        <taxon>Nocardia</taxon>
    </lineage>
</organism>
<dbReference type="PANTHER" id="PTHR36440">
    <property type="entry name" value="PUTATIVE (AFU_ORTHOLOGUE AFUA_8G07350)-RELATED"/>
    <property type="match status" value="1"/>
</dbReference>
<dbReference type="Proteomes" id="UP000006304">
    <property type="component" value="Chromosome"/>
</dbReference>
<sequence>MPEQRRHELGPYEPIAEWAFGCLIVWHQLGETTGGVLSVAEMVVPRGSEPPIHLHSREDELCFVLEGEVTMHRGLDRIAAGPGTSVWLPRGIQHGFRVHTDTARVLHQYTPAGIEKAHRAFGTAATGRVLPPAATRRRERAEIEAEFARYGVTLVGPAASTQWQT</sequence>
<dbReference type="InterPro" id="IPR014710">
    <property type="entry name" value="RmlC-like_jellyroll"/>
</dbReference>
<evidence type="ECO:0000313" key="2">
    <source>
        <dbReference type="EMBL" id="AFU03848.1"/>
    </source>
</evidence>
<name>K0EVM7_NOCB7</name>
<dbReference type="InterPro" id="IPR013096">
    <property type="entry name" value="Cupin_2"/>
</dbReference>
<dbReference type="HOGENOM" id="CLU_103066_3_2_11"/>
<protein>
    <submittedName>
        <fullName evidence="2">Cupin</fullName>
    </submittedName>
</protein>
<dbReference type="eggNOG" id="COG0662">
    <property type="taxonomic scope" value="Bacteria"/>
</dbReference>
<dbReference type="EMBL" id="CP003876">
    <property type="protein sequence ID" value="AFU03848.1"/>
    <property type="molecule type" value="Genomic_DNA"/>
</dbReference>
<accession>K0EVM7</accession>
<dbReference type="STRING" id="1133849.O3I_029495"/>
<dbReference type="Gene3D" id="2.60.120.10">
    <property type="entry name" value="Jelly Rolls"/>
    <property type="match status" value="1"/>
</dbReference>
<gene>
    <name evidence="2" type="ORF">O3I_029495</name>
</gene>
<dbReference type="Pfam" id="PF07883">
    <property type="entry name" value="Cupin_2"/>
    <property type="match status" value="1"/>
</dbReference>
<dbReference type="KEGG" id="nbr:O3I_029495"/>
<dbReference type="AlphaFoldDB" id="K0EVM7"/>
<evidence type="ECO:0000259" key="1">
    <source>
        <dbReference type="Pfam" id="PF07883"/>
    </source>
</evidence>
<evidence type="ECO:0000313" key="3">
    <source>
        <dbReference type="Proteomes" id="UP000006304"/>
    </source>
</evidence>
<dbReference type="InterPro" id="IPR011051">
    <property type="entry name" value="RmlC_Cupin_sf"/>
</dbReference>
<dbReference type="SUPFAM" id="SSF51182">
    <property type="entry name" value="RmlC-like cupins"/>
    <property type="match status" value="1"/>
</dbReference>
<feature type="domain" description="Cupin type-2" evidence="1">
    <location>
        <begin position="42"/>
        <end position="103"/>
    </location>
</feature>
<dbReference type="InterPro" id="IPR053146">
    <property type="entry name" value="QDO-like"/>
</dbReference>